<dbReference type="AlphaFoldDB" id="A0AAD1Y8G8"/>
<protein>
    <submittedName>
        <fullName evidence="2">Uncharacterized protein</fullName>
    </submittedName>
</protein>
<evidence type="ECO:0000313" key="3">
    <source>
        <dbReference type="Proteomes" id="UP001295684"/>
    </source>
</evidence>
<name>A0AAD1Y8G8_EUPCR</name>
<dbReference type="EMBL" id="CAMPGE010028834">
    <property type="protein sequence ID" value="CAI2386335.1"/>
    <property type="molecule type" value="Genomic_DNA"/>
</dbReference>
<feature type="compositionally biased region" description="Polar residues" evidence="1">
    <location>
        <begin position="113"/>
        <end position="128"/>
    </location>
</feature>
<dbReference type="Proteomes" id="UP001295684">
    <property type="component" value="Unassembled WGS sequence"/>
</dbReference>
<feature type="region of interest" description="Disordered" evidence="1">
    <location>
        <begin position="35"/>
        <end position="54"/>
    </location>
</feature>
<evidence type="ECO:0000256" key="1">
    <source>
        <dbReference type="SAM" id="MobiDB-lite"/>
    </source>
</evidence>
<evidence type="ECO:0000313" key="2">
    <source>
        <dbReference type="EMBL" id="CAI2386335.1"/>
    </source>
</evidence>
<proteinExistence type="predicted"/>
<comment type="caution">
    <text evidence="2">The sequence shown here is derived from an EMBL/GenBank/DDBJ whole genome shotgun (WGS) entry which is preliminary data.</text>
</comment>
<keyword evidence="3" id="KW-1185">Reference proteome</keyword>
<reference evidence="2" key="1">
    <citation type="submission" date="2023-07" db="EMBL/GenBank/DDBJ databases">
        <authorList>
            <consortium name="AG Swart"/>
            <person name="Singh M."/>
            <person name="Singh A."/>
            <person name="Seah K."/>
            <person name="Emmerich C."/>
        </authorList>
    </citation>
    <scope>NUCLEOTIDE SEQUENCE</scope>
    <source>
        <strain evidence="2">DP1</strain>
    </source>
</reference>
<sequence length="268" mass="30841">MVRRLIPKSRLKHYESCINRQGLTQRDQKQVAQQSELQYEQSYSSNSVNRPQGQKCIRKSSKVAKNSLKGLIVLNNKLMRNRPKNIRPKKRAGRNLTHSFGVSKCVSSKTINAQTQVSSRSISQNPSSKRNRRVKKSEDLKKYVSMHAGKRNIRLKRSILVSKMKNNNSKVLKNVGINQALKHRKSVDGNQYQDYSYQKDTSYLSISSLVSHRPLACASKKSLLIPSSNWESARSFIKNKNIFQNKRASEEVSAEPRRMSIFCIRNRF</sequence>
<feature type="region of interest" description="Disordered" evidence="1">
    <location>
        <begin position="113"/>
        <end position="139"/>
    </location>
</feature>
<accession>A0AAD1Y8G8</accession>
<gene>
    <name evidence="2" type="ORF">ECRASSUSDP1_LOCUS27948</name>
</gene>
<organism evidence="2 3">
    <name type="scientific">Euplotes crassus</name>
    <dbReference type="NCBI Taxonomy" id="5936"/>
    <lineage>
        <taxon>Eukaryota</taxon>
        <taxon>Sar</taxon>
        <taxon>Alveolata</taxon>
        <taxon>Ciliophora</taxon>
        <taxon>Intramacronucleata</taxon>
        <taxon>Spirotrichea</taxon>
        <taxon>Hypotrichia</taxon>
        <taxon>Euplotida</taxon>
        <taxon>Euplotidae</taxon>
        <taxon>Moneuplotes</taxon>
    </lineage>
</organism>
<feature type="compositionally biased region" description="Low complexity" evidence="1">
    <location>
        <begin position="35"/>
        <end position="45"/>
    </location>
</feature>